<dbReference type="InterPro" id="IPR051151">
    <property type="entry name" value="Group_II_Decarboxylase"/>
</dbReference>
<dbReference type="Pfam" id="PF00282">
    <property type="entry name" value="Pyridoxal_deC"/>
    <property type="match status" value="1"/>
</dbReference>
<dbReference type="GO" id="GO:0019752">
    <property type="term" value="P:carboxylic acid metabolic process"/>
    <property type="evidence" value="ECO:0007669"/>
    <property type="project" value="InterPro"/>
</dbReference>
<keyword evidence="3" id="KW-0210">Decarboxylase</keyword>
<dbReference type="SUPFAM" id="SSF53383">
    <property type="entry name" value="PLP-dependent transferases"/>
    <property type="match status" value="1"/>
</dbReference>
<dbReference type="InterPro" id="IPR015421">
    <property type="entry name" value="PyrdxlP-dep_Trfase_major"/>
</dbReference>
<dbReference type="VEuPathDB" id="CryptoDB:Cvel_24748"/>
<feature type="modified residue" description="N6-(pyridoxal phosphate)lysine" evidence="6">
    <location>
        <position position="350"/>
    </location>
</feature>
<evidence type="ECO:0000256" key="2">
    <source>
        <dbReference type="ARBA" id="ARBA00009533"/>
    </source>
</evidence>
<sequence length="520" mass="58360">MDSVRTAALTALFGVLAFSALEFLKNEVIRARRRRRMRSREREHQTDGHRRRTKGLTTDDTGFLDDFQLEELEEREEKELEEAEKEREEHEKSGWHRPKGLTSEMLPVGNTPMSDAHINNALSVLVSHLKLRSSHHLGYPYNLRFASHGLVPFMNFSINNLGDPFRPSNYGVNSHDFELAVLDFFARVWSIKAGDYWGYITTCGTEGNLLGLLYGREKFLPARDGVLFCSRESHYSVPKAAAMYRMELELVETDVRGEMVYADLEARLKKHSNRPVIVNVNAGTTVKGASDQIDSVVAVLRKCGIPRERFYIHVDAALSGMIVPFLSGVNEAHRISFQKPIDSCSVSGHKMLGCPMPCGVVITRAEHMRRWASDVEYLNSTDTTIMGSRNGQAALAMWVALQRKGLDGLREDVVQCIDNARYLKDLLDKSQIRNLLNDFSTTVVFERPPEDVVLKWQLACSGDTAHVVVMPSVSKAKLRRFHFEVVAARARDGVVTGRPHSLDRMGGVAVHATFSSSGGN</sequence>
<dbReference type="EMBL" id="CDMZ01001897">
    <property type="protein sequence ID" value="CEM38993.1"/>
    <property type="molecule type" value="Genomic_DNA"/>
</dbReference>
<evidence type="ECO:0000256" key="5">
    <source>
        <dbReference type="ARBA" id="ARBA00023239"/>
    </source>
</evidence>
<dbReference type="Gene3D" id="3.40.640.10">
    <property type="entry name" value="Type I PLP-dependent aspartate aminotransferase-like (Major domain)"/>
    <property type="match status" value="1"/>
</dbReference>
<evidence type="ECO:0008006" key="10">
    <source>
        <dbReference type="Google" id="ProtNLM"/>
    </source>
</evidence>
<comment type="cofactor">
    <cofactor evidence="1 6 7">
        <name>pyridoxal 5'-phosphate</name>
        <dbReference type="ChEBI" id="CHEBI:597326"/>
    </cofactor>
</comment>
<comment type="similarity">
    <text evidence="2 7">Belongs to the group II decarboxylase family.</text>
</comment>
<feature type="region of interest" description="Disordered" evidence="8">
    <location>
        <begin position="74"/>
        <end position="112"/>
    </location>
</feature>
<evidence type="ECO:0000256" key="3">
    <source>
        <dbReference type="ARBA" id="ARBA00022793"/>
    </source>
</evidence>
<evidence type="ECO:0000256" key="6">
    <source>
        <dbReference type="PIRSR" id="PIRSR602129-50"/>
    </source>
</evidence>
<keyword evidence="5 7" id="KW-0456">Lyase</keyword>
<evidence type="ECO:0000256" key="8">
    <source>
        <dbReference type="SAM" id="MobiDB-lite"/>
    </source>
</evidence>
<proteinExistence type="inferred from homology"/>
<organism evidence="9">
    <name type="scientific">Chromera velia CCMP2878</name>
    <dbReference type="NCBI Taxonomy" id="1169474"/>
    <lineage>
        <taxon>Eukaryota</taxon>
        <taxon>Sar</taxon>
        <taxon>Alveolata</taxon>
        <taxon>Colpodellida</taxon>
        <taxon>Chromeraceae</taxon>
        <taxon>Chromera</taxon>
    </lineage>
</organism>
<evidence type="ECO:0000256" key="7">
    <source>
        <dbReference type="RuleBase" id="RU000382"/>
    </source>
</evidence>
<dbReference type="NCBIfam" id="NF002748">
    <property type="entry name" value="PRK02769.1"/>
    <property type="match status" value="1"/>
</dbReference>
<dbReference type="InterPro" id="IPR015424">
    <property type="entry name" value="PyrdxlP-dep_Trfase"/>
</dbReference>
<evidence type="ECO:0000256" key="4">
    <source>
        <dbReference type="ARBA" id="ARBA00022898"/>
    </source>
</evidence>
<dbReference type="AlphaFoldDB" id="A0A0G4H5E8"/>
<gene>
    <name evidence="9" type="ORF">Cvel_24748</name>
</gene>
<feature type="compositionally biased region" description="Basic and acidic residues" evidence="8">
    <location>
        <begin position="84"/>
        <end position="94"/>
    </location>
</feature>
<evidence type="ECO:0000313" key="9">
    <source>
        <dbReference type="EMBL" id="CEM38993.1"/>
    </source>
</evidence>
<evidence type="ECO:0000256" key="1">
    <source>
        <dbReference type="ARBA" id="ARBA00001933"/>
    </source>
</evidence>
<dbReference type="PANTHER" id="PTHR46101">
    <property type="match status" value="1"/>
</dbReference>
<dbReference type="PANTHER" id="PTHR46101:SF2">
    <property type="entry name" value="SERINE DECARBOXYLASE"/>
    <property type="match status" value="1"/>
</dbReference>
<name>A0A0G4H5E8_9ALVE</name>
<dbReference type="GO" id="GO:0016831">
    <property type="term" value="F:carboxy-lyase activity"/>
    <property type="evidence" value="ECO:0007669"/>
    <property type="project" value="UniProtKB-KW"/>
</dbReference>
<feature type="compositionally biased region" description="Acidic residues" evidence="8">
    <location>
        <begin position="74"/>
        <end position="83"/>
    </location>
</feature>
<reference evidence="9" key="1">
    <citation type="submission" date="2014-11" db="EMBL/GenBank/DDBJ databases">
        <authorList>
            <person name="Otto D Thomas"/>
            <person name="Naeem Raeece"/>
        </authorList>
    </citation>
    <scope>NUCLEOTIDE SEQUENCE</scope>
</reference>
<keyword evidence="4 6" id="KW-0663">Pyridoxal phosphate</keyword>
<protein>
    <recommendedName>
        <fullName evidence="10">Histidine decarboxylase</fullName>
    </recommendedName>
</protein>
<accession>A0A0G4H5E8</accession>
<dbReference type="GO" id="GO:0030170">
    <property type="term" value="F:pyridoxal phosphate binding"/>
    <property type="evidence" value="ECO:0007669"/>
    <property type="project" value="InterPro"/>
</dbReference>
<dbReference type="InterPro" id="IPR002129">
    <property type="entry name" value="PyrdxlP-dep_de-COase"/>
</dbReference>
<feature type="region of interest" description="Disordered" evidence="8">
    <location>
        <begin position="34"/>
        <end position="61"/>
    </location>
</feature>